<comment type="caution">
    <text evidence="1">The sequence shown here is derived from an EMBL/GenBank/DDBJ whole genome shotgun (WGS) entry which is preliminary data.</text>
</comment>
<proteinExistence type="predicted"/>
<keyword evidence="2" id="KW-1185">Reference proteome</keyword>
<sequence length="54" mass="5995">MPTLSERSFESIAKMFIGDEGELSCYLSDPQIVAFSNNNFGFQDIYQGGNAPTR</sequence>
<protein>
    <submittedName>
        <fullName evidence="1">Uncharacterized protein</fullName>
    </submittedName>
</protein>
<dbReference type="HOGENOM" id="CLU_3048060_0_0_11"/>
<accession>K0ZAB9</accession>
<name>K0ZAB9_9ACTN</name>
<gene>
    <name evidence="1" type="ORF">HMPREF9451_00670</name>
</gene>
<dbReference type="EMBL" id="ADMD01000002">
    <property type="protein sequence ID" value="EJZ84360.1"/>
    <property type="molecule type" value="Genomic_DNA"/>
</dbReference>
<dbReference type="Proteomes" id="UP000006069">
    <property type="component" value="Unassembled WGS sequence"/>
</dbReference>
<evidence type="ECO:0000313" key="2">
    <source>
        <dbReference type="Proteomes" id="UP000006069"/>
    </source>
</evidence>
<reference evidence="1 2" key="1">
    <citation type="submission" date="2012-08" db="EMBL/GenBank/DDBJ databases">
        <title>The Genome Sequence of Slackia piriformis YIT 12062.</title>
        <authorList>
            <consortium name="The Broad Institute Genome Sequencing Platform"/>
            <person name="Earl A."/>
            <person name="Ward D."/>
            <person name="Feldgarden M."/>
            <person name="Gevers D."/>
            <person name="Morotomi M."/>
            <person name="Walker B."/>
            <person name="Young S.K."/>
            <person name="Zeng Q."/>
            <person name="Gargeya S."/>
            <person name="Fitzgerald M."/>
            <person name="Haas B."/>
            <person name="Abouelleil A."/>
            <person name="Alvarado L."/>
            <person name="Arachchi H.M."/>
            <person name="Berlin A.M."/>
            <person name="Chapman S.B."/>
            <person name="Goldberg J."/>
            <person name="Griggs A."/>
            <person name="Gujja S."/>
            <person name="Hansen M."/>
            <person name="Howarth C."/>
            <person name="Imamovic A."/>
            <person name="Larimer J."/>
            <person name="McCowen C."/>
            <person name="Montmayeur A."/>
            <person name="Murphy C."/>
            <person name="Neiman D."/>
            <person name="Pearson M."/>
            <person name="Priest M."/>
            <person name="Roberts A."/>
            <person name="Saif S."/>
            <person name="Shea T."/>
            <person name="Sisk P."/>
            <person name="Sykes S."/>
            <person name="Wortman J."/>
            <person name="Nusbaum C."/>
            <person name="Birren B."/>
        </authorList>
    </citation>
    <scope>NUCLEOTIDE SEQUENCE [LARGE SCALE GENOMIC DNA]</scope>
    <source>
        <strain evidence="1 2">YIT 12062</strain>
    </source>
</reference>
<dbReference type="InParanoid" id="K0ZAB9"/>
<organism evidence="1 2">
    <name type="scientific">Slackia piriformis YIT 12062</name>
    <dbReference type="NCBI Taxonomy" id="742818"/>
    <lineage>
        <taxon>Bacteria</taxon>
        <taxon>Bacillati</taxon>
        <taxon>Actinomycetota</taxon>
        <taxon>Coriobacteriia</taxon>
        <taxon>Eggerthellales</taxon>
        <taxon>Eggerthellaceae</taxon>
        <taxon>Slackia</taxon>
    </lineage>
</organism>
<evidence type="ECO:0000313" key="1">
    <source>
        <dbReference type="EMBL" id="EJZ84360.1"/>
    </source>
</evidence>
<dbReference type="AlphaFoldDB" id="K0ZAB9"/>